<dbReference type="Proteomes" id="UP000219042">
    <property type="component" value="Unassembled WGS sequence"/>
</dbReference>
<gene>
    <name evidence="1" type="ORF">SAMN05421731_10688</name>
</gene>
<evidence type="ECO:0000313" key="2">
    <source>
        <dbReference type="Proteomes" id="UP000219042"/>
    </source>
</evidence>
<dbReference type="RefSeq" id="WP_097079609.1">
    <property type="nucleotide sequence ID" value="NZ_BAABHT010000003.1"/>
</dbReference>
<proteinExistence type="predicted"/>
<dbReference type="AlphaFoldDB" id="A0A240EC71"/>
<accession>A0A240EC71</accession>
<reference evidence="2" key="1">
    <citation type="submission" date="2016-09" db="EMBL/GenBank/DDBJ databases">
        <authorList>
            <person name="Varghese N."/>
            <person name="Submissions S."/>
        </authorList>
    </citation>
    <scope>NUCLEOTIDE SEQUENCE [LARGE SCALE GENOMIC DNA]</scope>
    <source>
        <strain evidence="2">ANC 4466</strain>
    </source>
</reference>
<dbReference type="PROSITE" id="PS51257">
    <property type="entry name" value="PROKAR_LIPOPROTEIN"/>
    <property type="match status" value="1"/>
</dbReference>
<dbReference type="EMBL" id="OANT01000006">
    <property type="protein sequence ID" value="SNX45853.1"/>
    <property type="molecule type" value="Genomic_DNA"/>
</dbReference>
<protein>
    <recommendedName>
        <fullName evidence="3">Lipoprotein</fullName>
    </recommendedName>
</protein>
<evidence type="ECO:0008006" key="3">
    <source>
        <dbReference type="Google" id="ProtNLM"/>
    </source>
</evidence>
<evidence type="ECO:0000313" key="1">
    <source>
        <dbReference type="EMBL" id="SNX45853.1"/>
    </source>
</evidence>
<sequence length="116" mass="13539">MKYLILINSLFLITACHDVNPKAFKQDQICRSMTKNYLFVNGIDSFHLSTVDDAKFSSQHLISYHYEPRKSSMDNPVTSRLQTMQVDCKYQQKQLNIDFSYPNTTIKPDHLQFEGI</sequence>
<dbReference type="OrthoDB" id="9829178at2"/>
<keyword evidence="2" id="KW-1185">Reference proteome</keyword>
<name>A0A240EC71_9GAMM</name>
<organism evidence="1 2">
    <name type="scientific">Acinetobacter puyangensis</name>
    <dbReference type="NCBI Taxonomy" id="1096779"/>
    <lineage>
        <taxon>Bacteria</taxon>
        <taxon>Pseudomonadati</taxon>
        <taxon>Pseudomonadota</taxon>
        <taxon>Gammaproteobacteria</taxon>
        <taxon>Moraxellales</taxon>
        <taxon>Moraxellaceae</taxon>
        <taxon>Acinetobacter</taxon>
    </lineage>
</organism>